<sequence>MAKLAKRNREPLKKIDYTKELTKTIYLDEMSFGQVHPMTLKKADVSNVDEYVYCGKLHKGEIKFLAGDKLGYQLPEMVGFNHGYTLEGIAPSIFEVQDALDVYSSIEKRTFNYTKKDSKLIFKGDKKKDYAIYVRFYDNCVNNVNNRWAVIFAEEK</sequence>
<dbReference type="Proteomes" id="UP000593591">
    <property type="component" value="Chromosome"/>
</dbReference>
<reference evidence="1 2" key="1">
    <citation type="submission" date="2018-08" db="EMBL/GenBank/DDBJ databases">
        <title>The first complete genome of Treponema rectale (CHPAT), a commensal spirochete of the bovine rectum.</title>
        <authorList>
            <person name="Staton G.J."/>
            <person name="Clegg S.R."/>
            <person name="Carter S.D."/>
            <person name="Radford A.D."/>
            <person name="Darby A."/>
            <person name="Hall N."/>
            <person name="Birtles R.J."/>
            <person name="Evans N.J."/>
        </authorList>
    </citation>
    <scope>NUCLEOTIDE SEQUENCE [LARGE SCALE GENOMIC DNA]</scope>
    <source>
        <strain evidence="1 2">CHPA</strain>
    </source>
</reference>
<protein>
    <submittedName>
        <fullName evidence="1">Uncharacterized protein</fullName>
    </submittedName>
</protein>
<dbReference type="EMBL" id="CP031517">
    <property type="protein sequence ID" value="QOS39432.1"/>
    <property type="molecule type" value="Genomic_DNA"/>
</dbReference>
<dbReference type="KEGG" id="trc:DYE49_02745"/>
<organism evidence="1 2">
    <name type="scientific">Treponema rectale</name>
    <dbReference type="NCBI Taxonomy" id="744512"/>
    <lineage>
        <taxon>Bacteria</taxon>
        <taxon>Pseudomonadati</taxon>
        <taxon>Spirochaetota</taxon>
        <taxon>Spirochaetia</taxon>
        <taxon>Spirochaetales</taxon>
        <taxon>Treponemataceae</taxon>
        <taxon>Treponema</taxon>
    </lineage>
</organism>
<accession>A0A7M1XMT4</accession>
<proteinExistence type="predicted"/>
<gene>
    <name evidence="1" type="ORF">DYE49_02745</name>
</gene>
<name>A0A7M1XMT4_9SPIR</name>
<evidence type="ECO:0000313" key="2">
    <source>
        <dbReference type="Proteomes" id="UP000593591"/>
    </source>
</evidence>
<dbReference type="AlphaFoldDB" id="A0A7M1XMT4"/>
<evidence type="ECO:0000313" key="1">
    <source>
        <dbReference type="EMBL" id="QOS39432.1"/>
    </source>
</evidence>